<feature type="signal peptide" evidence="1">
    <location>
        <begin position="1"/>
        <end position="15"/>
    </location>
</feature>
<evidence type="ECO:0000256" key="1">
    <source>
        <dbReference type="SAM" id="SignalP"/>
    </source>
</evidence>
<organism evidence="2 3">
    <name type="scientific">Aspergillus candidus</name>
    <dbReference type="NCBI Taxonomy" id="41067"/>
    <lineage>
        <taxon>Eukaryota</taxon>
        <taxon>Fungi</taxon>
        <taxon>Dikarya</taxon>
        <taxon>Ascomycota</taxon>
        <taxon>Pezizomycotina</taxon>
        <taxon>Eurotiomycetes</taxon>
        <taxon>Eurotiomycetidae</taxon>
        <taxon>Eurotiales</taxon>
        <taxon>Aspergillaceae</taxon>
        <taxon>Aspergillus</taxon>
        <taxon>Aspergillus subgen. Circumdati</taxon>
    </lineage>
</organism>
<evidence type="ECO:0000313" key="3">
    <source>
        <dbReference type="Proteomes" id="UP000234585"/>
    </source>
</evidence>
<name>A0A2I2F3M4_ASPCN</name>
<dbReference type="Proteomes" id="UP000234585">
    <property type="component" value="Unassembled WGS sequence"/>
</dbReference>
<dbReference type="EMBL" id="KZ559165">
    <property type="protein sequence ID" value="PLB35225.1"/>
    <property type="molecule type" value="Genomic_DNA"/>
</dbReference>
<dbReference type="AlphaFoldDB" id="A0A2I2F3M4"/>
<protein>
    <submittedName>
        <fullName evidence="2">Uncharacterized protein</fullName>
    </submittedName>
</protein>
<feature type="chain" id="PRO_5014128264" evidence="1">
    <location>
        <begin position="16"/>
        <end position="78"/>
    </location>
</feature>
<keyword evidence="1" id="KW-0732">Signal</keyword>
<sequence length="78" mass="8967">MKTISLATLILGVSAVHHQATSLKKTSNSARIEPLRTDQSVFSPLDVDESRGFPFLLFFDLCFFQRRIQKLYMFDLTK</sequence>
<reference evidence="2 3" key="1">
    <citation type="submission" date="2017-12" db="EMBL/GenBank/DDBJ databases">
        <authorList>
            <consortium name="DOE Joint Genome Institute"/>
            <person name="Haridas S."/>
            <person name="Kjaerbolling I."/>
            <person name="Vesth T.C."/>
            <person name="Frisvad J.C."/>
            <person name="Nybo J.L."/>
            <person name="Theobald S."/>
            <person name="Kuo A."/>
            <person name="Bowyer P."/>
            <person name="Matsuda Y."/>
            <person name="Mondo S."/>
            <person name="Lyhne E.K."/>
            <person name="Kogle M.E."/>
            <person name="Clum A."/>
            <person name="Lipzen A."/>
            <person name="Salamov A."/>
            <person name="Ngan C.Y."/>
            <person name="Daum C."/>
            <person name="Chiniquy J."/>
            <person name="Barry K."/>
            <person name="LaButti K."/>
            <person name="Simmons B.A."/>
            <person name="Magnuson J.K."/>
            <person name="Mortensen U.H."/>
            <person name="Larsen T.O."/>
            <person name="Grigoriev I.V."/>
            <person name="Baker S.E."/>
            <person name="Andersen M.R."/>
            <person name="Nordberg H.P."/>
            <person name="Cantor M.N."/>
            <person name="Hua S.X."/>
        </authorList>
    </citation>
    <scope>NUCLEOTIDE SEQUENCE [LARGE SCALE GENOMIC DNA]</scope>
    <source>
        <strain evidence="2 3">CBS 102.13</strain>
    </source>
</reference>
<dbReference type="GeneID" id="36520949"/>
<gene>
    <name evidence="2" type="ORF">BDW47DRAFT_110697</name>
</gene>
<keyword evidence="3" id="KW-1185">Reference proteome</keyword>
<accession>A0A2I2F3M4</accession>
<dbReference type="OrthoDB" id="4437549at2759"/>
<evidence type="ECO:0000313" key="2">
    <source>
        <dbReference type="EMBL" id="PLB35225.1"/>
    </source>
</evidence>
<proteinExistence type="predicted"/>
<dbReference type="RefSeq" id="XP_024669237.1">
    <property type="nucleotide sequence ID" value="XM_024813789.1"/>
</dbReference>